<feature type="compositionally biased region" description="Polar residues" evidence="1">
    <location>
        <begin position="39"/>
        <end position="57"/>
    </location>
</feature>
<reference evidence="2" key="1">
    <citation type="submission" date="2013-07" db="EMBL/GenBank/DDBJ databases">
        <title>The Genome Sequence of Cryptococcus bestiolae CBS10118.</title>
        <authorList>
            <consortium name="The Broad Institute Genome Sequencing Platform"/>
            <person name="Cuomo C."/>
            <person name="Litvintseva A."/>
            <person name="Chen Y."/>
            <person name="Heitman J."/>
            <person name="Sun S."/>
            <person name="Springer D."/>
            <person name="Dromer F."/>
            <person name="Young S.K."/>
            <person name="Zeng Q."/>
            <person name="Gargeya S."/>
            <person name="Fitzgerald M."/>
            <person name="Abouelleil A."/>
            <person name="Alvarado L."/>
            <person name="Berlin A.M."/>
            <person name="Chapman S.B."/>
            <person name="Dewar J."/>
            <person name="Goldberg J."/>
            <person name="Griggs A."/>
            <person name="Gujja S."/>
            <person name="Hansen M."/>
            <person name="Howarth C."/>
            <person name="Imamovic A."/>
            <person name="Larimer J."/>
            <person name="McCowan C."/>
            <person name="Murphy C."/>
            <person name="Pearson M."/>
            <person name="Priest M."/>
            <person name="Roberts A."/>
            <person name="Saif S."/>
            <person name="Shea T."/>
            <person name="Sykes S."/>
            <person name="Wortman J."/>
            <person name="Nusbaum C."/>
            <person name="Birren B."/>
        </authorList>
    </citation>
    <scope>NUCLEOTIDE SEQUENCE [LARGE SCALE GENOMIC DNA]</scope>
    <source>
        <strain evidence="2">CBS 10118</strain>
    </source>
</reference>
<feature type="region of interest" description="Disordered" evidence="1">
    <location>
        <begin position="1"/>
        <end position="145"/>
    </location>
</feature>
<evidence type="ECO:0000313" key="3">
    <source>
        <dbReference type="EMBL" id="WVW86178.1"/>
    </source>
</evidence>
<sequence>MSAVVDSISEAVLPPPSTPSAENKGKGKADISSPAGGKNDSTSPAATLVDTTSSSILTRVDTPHPDRSNSGNNGRVSISAASPIIATFTPERSRQLYHYEEQEPHELSDSDDSMDGNQPLLCPYQPINPDNTFESNATSGSDVNMTTLSSSAADVSFGPQEVPFPLRQRGIQVGAHSTPSRPSAQAYTSKPRDSTAPPVVIRPVTTEKVQSTTRTTTTATSVVSSGDDYDPKLLSSWRQEQIKTTRTAKLMAGTTPRPIPTLHGPLSLPYARNPSGVDATVADESAYLSHVFGLRAAGGMTVNNLGGKTARHVSSGTNSSGTTTSRSASGSSGMGNTTGSSQERSILTEGSSYTTAGGTHYSRPVVIRDPYQNIGIKIKGVPPKEGSAALAKKDVVMEEYEDKENLDPSISGRLRRRASETSLLEPRMGEAVIGPSRSQVNLRDMTNLSPIPGSPADNAFRDPFRVLYERALTTDGAGPSTNRDTAHSGTVKLPTLVPIYFNPTSMTYEVAVPHRSSYEDLHINTPRGLVTPQTLKTAHQASKADSSDNWRKKGGDTEESQANRNDLAVPTNSPAVSQEANLGTKSPTAEGSVMKIYSLFEKFHTSDEQSEPPKASVPSVASKSSVKGDSGKQPGLKSSKSNPASPKGTSVNVLGENTKKLNADAAPYSPTKSEKNSNSTKKRPSSPITTKGMPTPSKANSSSAKGTPGAGKLLKKAGSSEGEETASPTTSVPSKGKGKAKAGKK</sequence>
<dbReference type="RefSeq" id="XP_019044136.1">
    <property type="nucleotide sequence ID" value="XM_019194013.1"/>
</dbReference>
<feature type="region of interest" description="Disordered" evidence="1">
    <location>
        <begin position="308"/>
        <end position="346"/>
    </location>
</feature>
<protein>
    <submittedName>
        <fullName evidence="2">Uncharacterized protein</fullName>
    </submittedName>
</protein>
<feature type="compositionally biased region" description="Basic and acidic residues" evidence="1">
    <location>
        <begin position="545"/>
        <end position="556"/>
    </location>
</feature>
<keyword evidence="4" id="KW-1185">Reference proteome</keyword>
<feature type="compositionally biased region" description="Polar residues" evidence="1">
    <location>
        <begin position="534"/>
        <end position="544"/>
    </location>
</feature>
<dbReference type="GeneID" id="30211816"/>
<gene>
    <name evidence="2" type="ORF">I302_07417</name>
    <name evidence="3" type="ORF">I302_108219</name>
</gene>
<name>A0A1B9FWB8_9TREE</name>
<feature type="compositionally biased region" description="Low complexity" evidence="1">
    <location>
        <begin position="314"/>
        <end position="341"/>
    </location>
</feature>
<feature type="region of interest" description="Disordered" evidence="1">
    <location>
        <begin position="605"/>
        <end position="745"/>
    </location>
</feature>
<feature type="compositionally biased region" description="Low complexity" evidence="1">
    <location>
        <begin position="612"/>
        <end position="627"/>
    </location>
</feature>
<reference evidence="2" key="3">
    <citation type="submission" date="2014-01" db="EMBL/GenBank/DDBJ databases">
        <title>Evolution of pathogenesis and genome organization in the Tremellales.</title>
        <authorList>
            <person name="Cuomo C."/>
            <person name="Litvintseva A."/>
            <person name="Heitman J."/>
            <person name="Chen Y."/>
            <person name="Sun S."/>
            <person name="Springer D."/>
            <person name="Dromer F."/>
            <person name="Young S."/>
            <person name="Zeng Q."/>
            <person name="Chapman S."/>
            <person name="Gujja S."/>
            <person name="Saif S."/>
            <person name="Birren B."/>
        </authorList>
    </citation>
    <scope>NUCLEOTIDE SEQUENCE</scope>
    <source>
        <strain evidence="2">CBS 10118</strain>
    </source>
</reference>
<evidence type="ECO:0000313" key="2">
    <source>
        <dbReference type="EMBL" id="OCF23066.1"/>
    </source>
</evidence>
<dbReference type="AlphaFoldDB" id="A0A1B9FWB8"/>
<feature type="compositionally biased region" description="Polar residues" evidence="1">
    <location>
        <begin position="560"/>
        <end position="587"/>
    </location>
</feature>
<feature type="region of interest" description="Disordered" evidence="1">
    <location>
        <begin position="174"/>
        <end position="198"/>
    </location>
</feature>
<organism evidence="2">
    <name type="scientific">Kwoniella bestiolae CBS 10118</name>
    <dbReference type="NCBI Taxonomy" id="1296100"/>
    <lineage>
        <taxon>Eukaryota</taxon>
        <taxon>Fungi</taxon>
        <taxon>Dikarya</taxon>
        <taxon>Basidiomycota</taxon>
        <taxon>Agaricomycotina</taxon>
        <taxon>Tremellomycetes</taxon>
        <taxon>Tremellales</taxon>
        <taxon>Cryptococcaceae</taxon>
        <taxon>Kwoniella</taxon>
    </lineage>
</organism>
<dbReference type="OrthoDB" id="2573559at2759"/>
<feature type="compositionally biased region" description="Basic residues" evidence="1">
    <location>
        <begin position="736"/>
        <end position="745"/>
    </location>
</feature>
<dbReference type="VEuPathDB" id="FungiDB:I302_07417"/>
<dbReference type="EMBL" id="CP144547">
    <property type="protein sequence ID" value="WVW86178.1"/>
    <property type="molecule type" value="Genomic_DNA"/>
</dbReference>
<feature type="region of interest" description="Disordered" evidence="1">
    <location>
        <begin position="534"/>
        <end position="587"/>
    </location>
</feature>
<evidence type="ECO:0000313" key="4">
    <source>
        <dbReference type="Proteomes" id="UP000092730"/>
    </source>
</evidence>
<feature type="compositionally biased region" description="Polar residues" evidence="1">
    <location>
        <begin position="128"/>
        <end position="145"/>
    </location>
</feature>
<dbReference type="KEGG" id="kbi:30211816"/>
<proteinExistence type="predicted"/>
<feature type="compositionally biased region" description="Basic and acidic residues" evidence="1">
    <location>
        <begin position="91"/>
        <end position="108"/>
    </location>
</feature>
<evidence type="ECO:0000256" key="1">
    <source>
        <dbReference type="SAM" id="MobiDB-lite"/>
    </source>
</evidence>
<feature type="compositionally biased region" description="Polar residues" evidence="1">
    <location>
        <begin position="636"/>
        <end position="652"/>
    </location>
</feature>
<accession>A0A1B9FWB8</accession>
<dbReference type="Proteomes" id="UP000092730">
    <property type="component" value="Chromosome 7"/>
</dbReference>
<feature type="compositionally biased region" description="Polar residues" evidence="1">
    <location>
        <begin position="68"/>
        <end position="80"/>
    </location>
</feature>
<reference evidence="3" key="4">
    <citation type="submission" date="2024-02" db="EMBL/GenBank/DDBJ databases">
        <title>Comparative genomics of Cryptococcus and Kwoniella reveals pathogenesis evolution and contrasting modes of karyotype evolution via chromosome fusion or intercentromeric recombination.</title>
        <authorList>
            <person name="Coelho M.A."/>
            <person name="David-Palma M."/>
            <person name="Shea T."/>
            <person name="Bowers K."/>
            <person name="McGinley-Smith S."/>
            <person name="Mohammad A.W."/>
            <person name="Gnirke A."/>
            <person name="Yurkov A.M."/>
            <person name="Nowrousian M."/>
            <person name="Sun S."/>
            <person name="Cuomo C.A."/>
            <person name="Heitman J."/>
        </authorList>
    </citation>
    <scope>NUCLEOTIDE SEQUENCE</scope>
    <source>
        <strain evidence="3">CBS 10118</strain>
    </source>
</reference>
<feature type="compositionally biased region" description="Polar residues" evidence="1">
    <location>
        <begin position="175"/>
        <end position="188"/>
    </location>
</feature>
<dbReference type="EMBL" id="KI894024">
    <property type="protein sequence ID" value="OCF23066.1"/>
    <property type="molecule type" value="Genomic_DNA"/>
</dbReference>
<reference evidence="3" key="2">
    <citation type="submission" date="2013-07" db="EMBL/GenBank/DDBJ databases">
        <authorList>
            <consortium name="The Broad Institute Genome Sequencing Platform"/>
            <person name="Cuomo C."/>
            <person name="Litvintseva A."/>
            <person name="Chen Y."/>
            <person name="Heitman J."/>
            <person name="Sun S."/>
            <person name="Springer D."/>
            <person name="Dromer F."/>
            <person name="Young S.K."/>
            <person name="Zeng Q."/>
            <person name="Gargeya S."/>
            <person name="Fitzgerald M."/>
            <person name="Abouelleil A."/>
            <person name="Alvarado L."/>
            <person name="Berlin A.M."/>
            <person name="Chapman S.B."/>
            <person name="Dewar J."/>
            <person name="Goldberg J."/>
            <person name="Griggs A."/>
            <person name="Gujja S."/>
            <person name="Hansen M."/>
            <person name="Howarth C."/>
            <person name="Imamovic A."/>
            <person name="Larimer J."/>
            <person name="McCowan C."/>
            <person name="Murphy C."/>
            <person name="Pearson M."/>
            <person name="Priest M."/>
            <person name="Roberts A."/>
            <person name="Saif S."/>
            <person name="Shea T."/>
            <person name="Sykes S."/>
            <person name="Wortman J."/>
            <person name="Nusbaum C."/>
            <person name="Birren B."/>
        </authorList>
    </citation>
    <scope>NUCLEOTIDE SEQUENCE</scope>
    <source>
        <strain evidence="3">CBS 10118</strain>
    </source>
</reference>